<dbReference type="RefSeq" id="WP_115811970.1">
    <property type="nucleotide sequence ID" value="NZ_QREI01000008.1"/>
</dbReference>
<dbReference type="InterPro" id="IPR026444">
    <property type="entry name" value="Secre_tail"/>
</dbReference>
<gene>
    <name evidence="4" type="ORF">DFQ09_108157</name>
</gene>
<evidence type="ECO:0000313" key="4">
    <source>
        <dbReference type="EMBL" id="REE08278.1"/>
    </source>
</evidence>
<proteinExistence type="predicted"/>
<dbReference type="Pfam" id="PF18962">
    <property type="entry name" value="Por_Secre_tail"/>
    <property type="match status" value="1"/>
</dbReference>
<evidence type="ECO:0000313" key="5">
    <source>
        <dbReference type="Proteomes" id="UP000256919"/>
    </source>
</evidence>
<dbReference type="InterPro" id="IPR036116">
    <property type="entry name" value="FN3_sf"/>
</dbReference>
<dbReference type="Proteomes" id="UP000256919">
    <property type="component" value="Unassembled WGS sequence"/>
</dbReference>
<dbReference type="CDD" id="cd00063">
    <property type="entry name" value="FN3"/>
    <property type="match status" value="1"/>
</dbReference>
<feature type="chain" id="PRO_5017649497" evidence="2">
    <location>
        <begin position="20"/>
        <end position="466"/>
    </location>
</feature>
<dbReference type="PROSITE" id="PS50853">
    <property type="entry name" value="FN3"/>
    <property type="match status" value="1"/>
</dbReference>
<feature type="signal peptide" evidence="2">
    <location>
        <begin position="1"/>
        <end position="19"/>
    </location>
</feature>
<dbReference type="AlphaFoldDB" id="A0A3D9LLR3"/>
<dbReference type="InterPro" id="IPR013783">
    <property type="entry name" value="Ig-like_fold"/>
</dbReference>
<evidence type="ECO:0000256" key="2">
    <source>
        <dbReference type="SAM" id="SignalP"/>
    </source>
</evidence>
<comment type="caution">
    <text evidence="4">The sequence shown here is derived from an EMBL/GenBank/DDBJ whole genome shotgun (WGS) entry which is preliminary data.</text>
</comment>
<dbReference type="SUPFAM" id="SSF49265">
    <property type="entry name" value="Fibronectin type III"/>
    <property type="match status" value="1"/>
</dbReference>
<dbReference type="Gene3D" id="2.60.120.380">
    <property type="match status" value="1"/>
</dbReference>
<accession>A0A3D9LLR3</accession>
<evidence type="ECO:0000256" key="1">
    <source>
        <dbReference type="ARBA" id="ARBA00022729"/>
    </source>
</evidence>
<reference evidence="4 5" key="1">
    <citation type="submission" date="2018-07" db="EMBL/GenBank/DDBJ databases">
        <title>Genomic Encyclopedia of Type Strains, Phase III (KMG-III): the genomes of soil and plant-associated and newly described type strains.</title>
        <authorList>
            <person name="Whitman W."/>
        </authorList>
    </citation>
    <scope>NUCLEOTIDE SEQUENCE [LARGE SCALE GENOMIC DNA]</scope>
    <source>
        <strain evidence="4 5">CECT 7948</strain>
    </source>
</reference>
<keyword evidence="1 2" id="KW-0732">Signal</keyword>
<keyword evidence="5" id="KW-1185">Reference proteome</keyword>
<sequence>MKKITFSILFFGLSLLGFSQVIQNFGTTGVDNDAVVLTINSVDITVNGADPITAISLATFTVHYNSATGGTTYCGDWYDFDLTVIGGASDGTTIPAGCDADFNGLDVTGFTTITLTSNDLDGYFDVIFFDIDLLVSFDASSPPSCNAMLSATENVTLEGDISWSEASGLVDGYDVAVGTASGLSDVYSETLGNVSTTNIGALLEGTTYYVTITPFNSAGASIDCAEQTFVTFVFPVNDDIAAAIAVTVDEGFCDGTNTNAHNIQASGSAEAFGSCFQGTEALSDVWFTFTVPANVATVDVSTDFTGGTLLDTELAVYSGTPGSLVEIGCSQDDGVTDLSNGFSWNSLITDLAVTAGETYYIQIDGYTTQTGTFCLDISTNQVLSTNSYENEAAFTYYPNPVKNTLSLNAQKTIEQVSMFNMLGQEVLRATPNTVDSDLDMSNLATGAYFVKVTIANVTETIRVIKQ</sequence>
<dbReference type="InterPro" id="IPR003961">
    <property type="entry name" value="FN3_dom"/>
</dbReference>
<protein>
    <submittedName>
        <fullName evidence="4">Putative secreted protein (Por secretion system target)</fullName>
    </submittedName>
</protein>
<dbReference type="EMBL" id="QREI01000008">
    <property type="protein sequence ID" value="REE08278.1"/>
    <property type="molecule type" value="Genomic_DNA"/>
</dbReference>
<organism evidence="4 5">
    <name type="scientific">Winogradskyella pacifica</name>
    <dbReference type="NCBI Taxonomy" id="664642"/>
    <lineage>
        <taxon>Bacteria</taxon>
        <taxon>Pseudomonadati</taxon>
        <taxon>Bacteroidota</taxon>
        <taxon>Flavobacteriia</taxon>
        <taxon>Flavobacteriales</taxon>
        <taxon>Flavobacteriaceae</taxon>
        <taxon>Winogradskyella</taxon>
    </lineage>
</organism>
<dbReference type="OrthoDB" id="975384at2"/>
<name>A0A3D9LLR3_9FLAO</name>
<evidence type="ECO:0000259" key="3">
    <source>
        <dbReference type="PROSITE" id="PS50853"/>
    </source>
</evidence>
<feature type="domain" description="Fibronectin type-III" evidence="3">
    <location>
        <begin position="139"/>
        <end position="234"/>
    </location>
</feature>
<dbReference type="NCBIfam" id="TIGR04183">
    <property type="entry name" value="Por_Secre_tail"/>
    <property type="match status" value="1"/>
</dbReference>
<dbReference type="Gene3D" id="2.60.40.10">
    <property type="entry name" value="Immunoglobulins"/>
    <property type="match status" value="1"/>
</dbReference>